<dbReference type="Proteomes" id="UP000002707">
    <property type="component" value="Chromosome"/>
</dbReference>
<sequence>MSVDKSVDCGYNTEK</sequence>
<proteinExistence type="predicted"/>
<organism evidence="1 2">
    <name type="scientific">Latilactobacillus sakei subsp. sakei (strain 23K)</name>
    <name type="common">Lactobacillus sakei subsp. sakei</name>
    <dbReference type="NCBI Taxonomy" id="314315"/>
    <lineage>
        <taxon>Bacteria</taxon>
        <taxon>Bacillati</taxon>
        <taxon>Bacillota</taxon>
        <taxon>Bacilli</taxon>
        <taxon>Lactobacillales</taxon>
        <taxon>Lactobacillaceae</taxon>
        <taxon>Latilactobacillus</taxon>
    </lineage>
</organism>
<gene>
    <name evidence="1" type="ordered locus">LCA_0083</name>
</gene>
<dbReference type="EMBL" id="CR936503">
    <property type="protein sequence ID" value="CAI54382.1"/>
    <property type="molecule type" value="Genomic_DNA"/>
</dbReference>
<accession>Q38ZJ5</accession>
<dbReference type="KEGG" id="lsa:LCA_0083"/>
<protein>
    <submittedName>
        <fullName evidence="1">Hypothetical small peptide</fullName>
    </submittedName>
</protein>
<dbReference type="HOGENOM" id="CLU_3434050_0_0_9"/>
<reference evidence="2" key="1">
    <citation type="journal article" date="2005" name="Nat. Biotechnol.">
        <title>The complete genome sequence of the meat-borne lactic acid bacterium Lactobacillus sakei 23K.</title>
        <authorList>
            <person name="Chaillou S."/>
            <person name="Champomier-Verges M.-C."/>
            <person name="Cornet M."/>
            <person name="Crutz-Le Coq A.-M."/>
            <person name="Dudez A.-M."/>
            <person name="Martin V."/>
            <person name="Beaufils S."/>
            <person name="Darbon-Rongere E."/>
            <person name="Bossy R."/>
            <person name="Loux V."/>
            <person name="Zagorec M."/>
        </authorList>
    </citation>
    <scope>NUCLEOTIDE SEQUENCE [LARGE SCALE GENOMIC DNA]</scope>
    <source>
        <strain evidence="2">23K</strain>
    </source>
</reference>
<evidence type="ECO:0000313" key="2">
    <source>
        <dbReference type="Proteomes" id="UP000002707"/>
    </source>
</evidence>
<name>Q38ZJ5_LATSS</name>
<evidence type="ECO:0000313" key="1">
    <source>
        <dbReference type="EMBL" id="CAI54382.1"/>
    </source>
</evidence>
<keyword evidence="2" id="KW-1185">Reference proteome</keyword>